<feature type="signal peptide" evidence="2">
    <location>
        <begin position="1"/>
        <end position="26"/>
    </location>
</feature>
<evidence type="ECO:0000313" key="3">
    <source>
        <dbReference type="EMBL" id="KMY90413.1"/>
    </source>
</evidence>
<reference evidence="3" key="1">
    <citation type="journal article" date="2013" name="Genome Res.">
        <title>A second-generation assembly of the Drosophila simulans genome provides new insights into patterns of lineage-specific divergence.</title>
        <authorList>
            <person name="Hu T.T."/>
            <person name="Eisen M.B."/>
            <person name="Thornton K.R."/>
            <person name="Andolfatto P."/>
        </authorList>
    </citation>
    <scope>NUCLEOTIDE SEQUENCE [LARGE SCALE GENOMIC DNA]</scope>
    <source>
        <strain evidence="3">W501</strain>
    </source>
</reference>
<dbReference type="AlphaFoldDB" id="A0A0J9R2W3"/>
<proteinExistence type="predicted"/>
<evidence type="ECO:0000256" key="1">
    <source>
        <dbReference type="SAM" id="MobiDB-lite"/>
    </source>
</evidence>
<feature type="compositionally biased region" description="Polar residues" evidence="1">
    <location>
        <begin position="175"/>
        <end position="246"/>
    </location>
</feature>
<dbReference type="Bgee" id="FBgn0269012">
    <property type="expression patterns" value="Expressed in adult organism"/>
</dbReference>
<feature type="compositionally biased region" description="Polar residues" evidence="1">
    <location>
        <begin position="142"/>
        <end position="162"/>
    </location>
</feature>
<evidence type="ECO:0000256" key="2">
    <source>
        <dbReference type="SAM" id="SignalP"/>
    </source>
</evidence>
<reference evidence="3" key="2">
    <citation type="submission" date="2014-06" db="EMBL/GenBank/DDBJ databases">
        <authorList>
            <person name="Hu T."/>
            <person name="Eisen M.B."/>
            <person name="Thornton K.R."/>
            <person name="Andolfatto P."/>
        </authorList>
    </citation>
    <scope>NUCLEOTIDE SEQUENCE</scope>
    <source>
        <strain evidence="3">W501</strain>
    </source>
</reference>
<sequence>MSSRVTMSVQWEIVLMSFFLFSTAQAGGYCGPNKMYACVPTLFCKDGRSTQRNPAAYFNRQCFSFETCCDVNRVIYGMRYTGGEFEPGPYEQTSEPFNNAGGKTSGTNSQQSTGNTGGNSPTLKKKGGVSSITNIQNTNNSGGKTFTTNSQMPTYTMNSQPSNNAGGKTNTANNQAPSDSDGKTFTHSTNFHAHNYLNNNSGKTNLGNPPTANTKNTNSPTYHHYQNVNYNPSGNSGSDAGVYRQS</sequence>
<accession>A0A0J9R2W3</accession>
<dbReference type="OrthoDB" id="7855377at2759"/>
<dbReference type="Proteomes" id="UP000035880">
    <property type="component" value="Chromosome 2L"/>
</dbReference>
<dbReference type="EMBL" id="CM002910">
    <property type="protein sequence ID" value="KMY90413.1"/>
    <property type="molecule type" value="Genomic_DNA"/>
</dbReference>
<gene>
    <name evidence="3" type="primary">Dsim\GD27722</name>
    <name evidence="3" type="ORF">Dsimw501_GD27722</name>
</gene>
<organism evidence="3">
    <name type="scientific">Drosophila simulans</name>
    <name type="common">Fruit fly</name>
    <dbReference type="NCBI Taxonomy" id="7240"/>
    <lineage>
        <taxon>Eukaryota</taxon>
        <taxon>Metazoa</taxon>
        <taxon>Ecdysozoa</taxon>
        <taxon>Arthropoda</taxon>
        <taxon>Hexapoda</taxon>
        <taxon>Insecta</taxon>
        <taxon>Pterygota</taxon>
        <taxon>Neoptera</taxon>
        <taxon>Endopterygota</taxon>
        <taxon>Diptera</taxon>
        <taxon>Brachycera</taxon>
        <taxon>Muscomorpha</taxon>
        <taxon>Ephydroidea</taxon>
        <taxon>Drosophilidae</taxon>
        <taxon>Drosophila</taxon>
        <taxon>Sophophora</taxon>
    </lineage>
</organism>
<feature type="chain" id="PRO_5005321153" evidence="2">
    <location>
        <begin position="27"/>
        <end position="246"/>
    </location>
</feature>
<feature type="compositionally biased region" description="Low complexity" evidence="1">
    <location>
        <begin position="130"/>
        <end position="141"/>
    </location>
</feature>
<reference evidence="3" key="3">
    <citation type="submission" date="2015-04" db="EMBL/GenBank/DDBJ databases">
        <authorList>
            <consortium name="FlyBase"/>
        </authorList>
    </citation>
    <scope>NUCLEOTIDE SEQUENCE</scope>
    <source>
        <strain evidence="3">W501</strain>
    </source>
</reference>
<keyword evidence="2" id="KW-0732">Signal</keyword>
<name>A0A0J9R2W3_DROSI</name>
<feature type="compositionally biased region" description="Polar residues" evidence="1">
    <location>
        <begin position="91"/>
        <end position="122"/>
    </location>
</feature>
<dbReference type="KEGG" id="dsi:Dsimw501_GD27722"/>
<feature type="compositionally biased region" description="Low complexity" evidence="1">
    <location>
        <begin position="163"/>
        <end position="174"/>
    </location>
</feature>
<protein>
    <submittedName>
        <fullName evidence="3">Uncharacterized protein</fullName>
    </submittedName>
</protein>
<feature type="region of interest" description="Disordered" evidence="1">
    <location>
        <begin position="87"/>
        <end position="246"/>
    </location>
</feature>